<dbReference type="InterPro" id="IPR036895">
    <property type="entry name" value="Uracil-DNA_glycosylase-like_sf"/>
</dbReference>
<dbReference type="Gene3D" id="3.40.470.10">
    <property type="entry name" value="Uracil-DNA glycosylase-like domain"/>
    <property type="match status" value="1"/>
</dbReference>
<keyword evidence="5" id="KW-0408">Iron</keyword>
<protein>
    <submittedName>
        <fullName evidence="10">Unannotated protein</fullName>
    </submittedName>
</protein>
<keyword evidence="6" id="KW-0411">Iron-sulfur</keyword>
<dbReference type="InterPro" id="IPR005122">
    <property type="entry name" value="Uracil-DNA_glycosylase-like"/>
</dbReference>
<keyword evidence="1" id="KW-0004">4Fe-4S</keyword>
<gene>
    <name evidence="10" type="ORF">UFOPK3423_01112</name>
</gene>
<feature type="region of interest" description="Disordered" evidence="8">
    <location>
        <begin position="1"/>
        <end position="20"/>
    </location>
</feature>
<evidence type="ECO:0000259" key="9">
    <source>
        <dbReference type="Pfam" id="PF03167"/>
    </source>
</evidence>
<dbReference type="SUPFAM" id="SSF52141">
    <property type="entry name" value="Uracil-DNA glycosylase-like"/>
    <property type="match status" value="1"/>
</dbReference>
<dbReference type="GO" id="GO:0051539">
    <property type="term" value="F:4 iron, 4 sulfur cluster binding"/>
    <property type="evidence" value="ECO:0007669"/>
    <property type="project" value="UniProtKB-KW"/>
</dbReference>
<evidence type="ECO:0000256" key="4">
    <source>
        <dbReference type="ARBA" id="ARBA00022801"/>
    </source>
</evidence>
<dbReference type="Pfam" id="PF03167">
    <property type="entry name" value="UDG"/>
    <property type="match status" value="1"/>
</dbReference>
<dbReference type="GO" id="GO:0006281">
    <property type="term" value="P:DNA repair"/>
    <property type="evidence" value="ECO:0007669"/>
    <property type="project" value="UniProtKB-KW"/>
</dbReference>
<evidence type="ECO:0000256" key="2">
    <source>
        <dbReference type="ARBA" id="ARBA00022723"/>
    </source>
</evidence>
<evidence type="ECO:0000313" key="10">
    <source>
        <dbReference type="EMBL" id="CAB4877982.1"/>
    </source>
</evidence>
<evidence type="ECO:0000256" key="6">
    <source>
        <dbReference type="ARBA" id="ARBA00023014"/>
    </source>
</evidence>
<accession>A0A6J7E4E4</accession>
<feature type="domain" description="Uracil-DNA glycosylase-like" evidence="9">
    <location>
        <begin position="59"/>
        <end position="170"/>
    </location>
</feature>
<dbReference type="PANTHER" id="PTHR33693">
    <property type="entry name" value="TYPE-5 URACIL-DNA GLYCOSYLASE"/>
    <property type="match status" value="1"/>
</dbReference>
<keyword evidence="2" id="KW-0479">Metal-binding</keyword>
<keyword evidence="7" id="KW-0234">DNA repair</keyword>
<sequence>MHGEGEPNDLPKPGEPVPATEDEIREKYLERAIREMNALTRDIQACRHCPRGNLIPVLGSGHPQADVMLIKQRALTAEIEEGVAFYGRAGSALQKSLARLGVDPLAVYGTVCVKCPVGDPALADPACISRLTEEIAIVQPRLIVVMGEEALKIVNDLELPLARELTWSPGVIQELTPGTDALVTPDIDDALDEEDAKRAFWAAFRALGDWWADLPPY</sequence>
<dbReference type="InterPro" id="IPR051536">
    <property type="entry name" value="UDG_Type-4/5"/>
</dbReference>
<evidence type="ECO:0000256" key="1">
    <source>
        <dbReference type="ARBA" id="ARBA00022485"/>
    </source>
</evidence>
<keyword evidence="4" id="KW-0378">Hydrolase</keyword>
<evidence type="ECO:0000256" key="5">
    <source>
        <dbReference type="ARBA" id="ARBA00023004"/>
    </source>
</evidence>
<name>A0A6J7E4E4_9ZZZZ</name>
<organism evidence="10">
    <name type="scientific">freshwater metagenome</name>
    <dbReference type="NCBI Taxonomy" id="449393"/>
    <lineage>
        <taxon>unclassified sequences</taxon>
        <taxon>metagenomes</taxon>
        <taxon>ecological metagenomes</taxon>
    </lineage>
</organism>
<dbReference type="PANTHER" id="PTHR33693:SF1">
    <property type="entry name" value="TYPE-4 URACIL-DNA GLYCOSYLASE"/>
    <property type="match status" value="1"/>
</dbReference>
<reference evidence="10" key="1">
    <citation type="submission" date="2020-05" db="EMBL/GenBank/DDBJ databases">
        <authorList>
            <person name="Chiriac C."/>
            <person name="Salcher M."/>
            <person name="Ghai R."/>
            <person name="Kavagutti S V."/>
        </authorList>
    </citation>
    <scope>NUCLEOTIDE SEQUENCE</scope>
</reference>
<dbReference type="GO" id="GO:0046872">
    <property type="term" value="F:metal ion binding"/>
    <property type="evidence" value="ECO:0007669"/>
    <property type="project" value="UniProtKB-KW"/>
</dbReference>
<dbReference type="AlphaFoldDB" id="A0A6J7E4E4"/>
<dbReference type="GO" id="GO:0097506">
    <property type="term" value="F:deaminated base DNA N-glycosylase activity"/>
    <property type="evidence" value="ECO:0007669"/>
    <property type="project" value="UniProtKB-ARBA"/>
</dbReference>
<evidence type="ECO:0000256" key="8">
    <source>
        <dbReference type="SAM" id="MobiDB-lite"/>
    </source>
</evidence>
<evidence type="ECO:0000256" key="3">
    <source>
        <dbReference type="ARBA" id="ARBA00022763"/>
    </source>
</evidence>
<keyword evidence="3" id="KW-0227">DNA damage</keyword>
<proteinExistence type="predicted"/>
<evidence type="ECO:0000256" key="7">
    <source>
        <dbReference type="ARBA" id="ARBA00023204"/>
    </source>
</evidence>
<dbReference type="EMBL" id="CAFBLQ010000124">
    <property type="protein sequence ID" value="CAB4877982.1"/>
    <property type="molecule type" value="Genomic_DNA"/>
</dbReference>